<evidence type="ECO:0000313" key="12">
    <source>
        <dbReference type="EMBL" id="KAJ4847711.1"/>
    </source>
</evidence>
<keyword evidence="4" id="KW-0862">Zinc</keyword>
<evidence type="ECO:0000256" key="2">
    <source>
        <dbReference type="ARBA" id="ARBA00022723"/>
    </source>
</evidence>
<evidence type="ECO:0000256" key="9">
    <source>
        <dbReference type="ARBA" id="ARBA00047804"/>
    </source>
</evidence>
<dbReference type="GO" id="GO:0046872">
    <property type="term" value="F:metal ion binding"/>
    <property type="evidence" value="ECO:0007669"/>
    <property type="project" value="UniProtKB-KW"/>
</dbReference>
<evidence type="ECO:0000256" key="1">
    <source>
        <dbReference type="ARBA" id="ARBA00012612"/>
    </source>
</evidence>
<dbReference type="InterPro" id="IPR013766">
    <property type="entry name" value="Thioredoxin_domain"/>
</dbReference>
<dbReference type="EC" id="1.8.1.8" evidence="1"/>
<dbReference type="InterPro" id="IPR002219">
    <property type="entry name" value="PKC_DAG/PE"/>
</dbReference>
<keyword evidence="13" id="KW-1185">Reference proteome</keyword>
<accession>A0A9Q0JM04</accession>
<dbReference type="Gene3D" id="3.40.30.10">
    <property type="entry name" value="Glutaredoxin"/>
    <property type="match status" value="2"/>
</dbReference>
<keyword evidence="2" id="KW-0479">Metal-binding</keyword>
<keyword evidence="3" id="KW-0677">Repeat</keyword>
<dbReference type="SUPFAM" id="SSF52833">
    <property type="entry name" value="Thioredoxin-like"/>
    <property type="match status" value="2"/>
</dbReference>
<reference evidence="12" key="2">
    <citation type="journal article" date="2023" name="Plants (Basel)">
        <title>Annotation of the Turnera subulata (Passifloraceae) Draft Genome Reveals the S-Locus Evolved after the Divergence of Turneroideae from Passifloroideae in a Stepwise Manner.</title>
        <authorList>
            <person name="Henning P.M."/>
            <person name="Roalson E.H."/>
            <person name="Mir W."/>
            <person name="McCubbin A.G."/>
            <person name="Shore J.S."/>
        </authorList>
    </citation>
    <scope>NUCLEOTIDE SEQUENCE</scope>
    <source>
        <strain evidence="12">F60SS</strain>
    </source>
</reference>
<feature type="domain" description="Phorbol-ester/DAG-type" evidence="10">
    <location>
        <begin position="362"/>
        <end position="411"/>
    </location>
</feature>
<dbReference type="OrthoDB" id="409136at2759"/>
<protein>
    <recommendedName>
        <fullName evidence="1">protein-disulfide reductase</fullName>
        <ecNumber evidence="1">1.8.1.8</ecNumber>
    </recommendedName>
</protein>
<dbReference type="Proteomes" id="UP001141552">
    <property type="component" value="Unassembled WGS sequence"/>
</dbReference>
<dbReference type="Pfam" id="PF13905">
    <property type="entry name" value="Thioredoxin_8"/>
    <property type="match status" value="2"/>
</dbReference>
<comment type="catalytic activity">
    <reaction evidence="8">
        <text>[protein]-dithiol + NAD(+) = [protein]-disulfide + NADH + H(+)</text>
        <dbReference type="Rhea" id="RHEA:18749"/>
        <dbReference type="Rhea" id="RHEA-COMP:10593"/>
        <dbReference type="Rhea" id="RHEA-COMP:10594"/>
        <dbReference type="ChEBI" id="CHEBI:15378"/>
        <dbReference type="ChEBI" id="CHEBI:29950"/>
        <dbReference type="ChEBI" id="CHEBI:50058"/>
        <dbReference type="ChEBI" id="CHEBI:57540"/>
        <dbReference type="ChEBI" id="CHEBI:57945"/>
        <dbReference type="EC" id="1.8.1.8"/>
    </reaction>
</comment>
<dbReference type="AlphaFoldDB" id="A0A9Q0JM04"/>
<evidence type="ECO:0000256" key="7">
    <source>
        <dbReference type="ARBA" id="ARBA00025782"/>
    </source>
</evidence>
<evidence type="ECO:0000259" key="10">
    <source>
        <dbReference type="PROSITE" id="PS50081"/>
    </source>
</evidence>
<organism evidence="12 13">
    <name type="scientific">Turnera subulata</name>
    <dbReference type="NCBI Taxonomy" id="218843"/>
    <lineage>
        <taxon>Eukaryota</taxon>
        <taxon>Viridiplantae</taxon>
        <taxon>Streptophyta</taxon>
        <taxon>Embryophyta</taxon>
        <taxon>Tracheophyta</taxon>
        <taxon>Spermatophyta</taxon>
        <taxon>Magnoliopsida</taxon>
        <taxon>eudicotyledons</taxon>
        <taxon>Gunneridae</taxon>
        <taxon>Pentapetalae</taxon>
        <taxon>rosids</taxon>
        <taxon>fabids</taxon>
        <taxon>Malpighiales</taxon>
        <taxon>Passifloraceae</taxon>
        <taxon>Turnera</taxon>
    </lineage>
</organism>
<dbReference type="InterPro" id="IPR046349">
    <property type="entry name" value="C1-like_sf"/>
</dbReference>
<reference evidence="12" key="1">
    <citation type="submission" date="2022-02" db="EMBL/GenBank/DDBJ databases">
        <authorList>
            <person name="Henning P.M."/>
            <person name="McCubbin A.G."/>
            <person name="Shore J.S."/>
        </authorList>
    </citation>
    <scope>NUCLEOTIDE SEQUENCE</scope>
    <source>
        <strain evidence="12">F60SS</strain>
        <tissue evidence="12">Leaves</tissue>
    </source>
</reference>
<comment type="similarity">
    <text evidence="7">Belongs to the nucleoredoxin family.</text>
</comment>
<dbReference type="PANTHER" id="PTHR13871:SF7">
    <property type="entry name" value="NUCLEOREDOXIN 2-RELATED"/>
    <property type="match status" value="1"/>
</dbReference>
<evidence type="ECO:0000256" key="8">
    <source>
        <dbReference type="ARBA" id="ARBA00047388"/>
    </source>
</evidence>
<evidence type="ECO:0000256" key="3">
    <source>
        <dbReference type="ARBA" id="ARBA00022737"/>
    </source>
</evidence>
<evidence type="ECO:0000259" key="11">
    <source>
        <dbReference type="PROSITE" id="PS51352"/>
    </source>
</evidence>
<dbReference type="GO" id="GO:0047134">
    <property type="term" value="F:protein-disulfide reductase [NAD(P)H] activity"/>
    <property type="evidence" value="ECO:0007669"/>
    <property type="project" value="UniProtKB-EC"/>
</dbReference>
<evidence type="ECO:0000256" key="6">
    <source>
        <dbReference type="ARBA" id="ARBA00023027"/>
    </source>
</evidence>
<evidence type="ECO:0000256" key="4">
    <source>
        <dbReference type="ARBA" id="ARBA00022833"/>
    </source>
</evidence>
<proteinExistence type="inferred from homology"/>
<keyword evidence="6" id="KW-0520">NAD</keyword>
<dbReference type="Pfam" id="PF03107">
    <property type="entry name" value="C1_2"/>
    <property type="match status" value="1"/>
</dbReference>
<dbReference type="PROSITE" id="PS50081">
    <property type="entry name" value="ZF_DAG_PE_2"/>
    <property type="match status" value="1"/>
</dbReference>
<feature type="domain" description="Thioredoxin" evidence="11">
    <location>
        <begin position="177"/>
        <end position="350"/>
    </location>
</feature>
<dbReference type="InterPro" id="IPR052259">
    <property type="entry name" value="Nucleoredoxin-like"/>
</dbReference>
<name>A0A9Q0JM04_9ROSI</name>
<keyword evidence="5" id="KW-0560">Oxidoreductase</keyword>
<comment type="catalytic activity">
    <reaction evidence="9">
        <text>[protein]-dithiol + NADP(+) = [protein]-disulfide + NADPH + H(+)</text>
        <dbReference type="Rhea" id="RHEA:18753"/>
        <dbReference type="Rhea" id="RHEA-COMP:10593"/>
        <dbReference type="Rhea" id="RHEA-COMP:10594"/>
        <dbReference type="ChEBI" id="CHEBI:15378"/>
        <dbReference type="ChEBI" id="CHEBI:29950"/>
        <dbReference type="ChEBI" id="CHEBI:50058"/>
        <dbReference type="ChEBI" id="CHEBI:57783"/>
        <dbReference type="ChEBI" id="CHEBI:58349"/>
        <dbReference type="EC" id="1.8.1.8"/>
    </reaction>
</comment>
<sequence>MNLQARAAEANGDAHKASSSRLSSLLATKDRDYLLSPYGTQVKVSDLEGKVVGLYFSANWYPLCRNFTTQVLVGAYQELKRNGSNFEVVFVSSDEDLDAFNNYRACMPWLSIPFSDLETKKALTSKFEVEGIPCLVILQPEDNKDEAAALHDGVDILYRYGVQAFPFSKERLEALEMEEREKHESQTLTNLLINQDRDYLLGHPTSIQVPVSSMVGKTIGLYFSSQWCLPGVKFTPKLISIYHKIKQMLVDDGNEDFEIVFVSSDRDQAEFESYFDSMPWLALPFGDPSIKTLTKHFDVQGIPCLVILGPDGKTVTRHGRSLINLYEENAYPFTDEKVDVLEKQIDEEAKNLPRFEYHAGHRHELTLVSEGSGGGPFICCDCDEQGSGWAYQCIECGYEVHTKCVRPVNHS</sequence>
<evidence type="ECO:0000256" key="5">
    <source>
        <dbReference type="ARBA" id="ARBA00023002"/>
    </source>
</evidence>
<evidence type="ECO:0000313" key="13">
    <source>
        <dbReference type="Proteomes" id="UP001141552"/>
    </source>
</evidence>
<dbReference type="SUPFAM" id="SSF57889">
    <property type="entry name" value="Cysteine-rich domain"/>
    <property type="match status" value="1"/>
</dbReference>
<gene>
    <name evidence="12" type="ORF">Tsubulata_035577</name>
</gene>
<dbReference type="PANTHER" id="PTHR13871">
    <property type="entry name" value="THIOREDOXIN"/>
    <property type="match status" value="1"/>
</dbReference>
<dbReference type="InterPro" id="IPR004146">
    <property type="entry name" value="DC1"/>
</dbReference>
<dbReference type="EMBL" id="JAKUCV010001093">
    <property type="protein sequence ID" value="KAJ4847711.1"/>
    <property type="molecule type" value="Genomic_DNA"/>
</dbReference>
<dbReference type="InterPro" id="IPR012336">
    <property type="entry name" value="Thioredoxin-like_fold"/>
</dbReference>
<comment type="caution">
    <text evidence="12">The sequence shown here is derived from an EMBL/GenBank/DDBJ whole genome shotgun (WGS) entry which is preliminary data.</text>
</comment>
<dbReference type="InterPro" id="IPR036249">
    <property type="entry name" value="Thioredoxin-like_sf"/>
</dbReference>
<dbReference type="PROSITE" id="PS51352">
    <property type="entry name" value="THIOREDOXIN_2"/>
    <property type="match status" value="1"/>
</dbReference>